<name>A0A383EQ31_9ZZZZ</name>
<sequence length="96" mass="10654">MVPDSMANDVETISEKIIAVRDRWHTKNHPLFTTLANGDLDIRVLGIHQAMHAKFVVLALEAFGILYSRGDAELKKMCVENLAEEEGLIAQHAVGE</sequence>
<dbReference type="AlphaFoldDB" id="A0A383EQ31"/>
<accession>A0A383EQ31</accession>
<feature type="non-terminal residue" evidence="1">
    <location>
        <position position="96"/>
    </location>
</feature>
<proteinExistence type="predicted"/>
<evidence type="ECO:0008006" key="2">
    <source>
        <dbReference type="Google" id="ProtNLM"/>
    </source>
</evidence>
<dbReference type="Gene3D" id="1.20.910.10">
    <property type="entry name" value="Heme oxygenase-like"/>
    <property type="match status" value="1"/>
</dbReference>
<dbReference type="InterPro" id="IPR016084">
    <property type="entry name" value="Haem_Oase-like_multi-hlx"/>
</dbReference>
<evidence type="ECO:0000313" key="1">
    <source>
        <dbReference type="EMBL" id="SVE59042.1"/>
    </source>
</evidence>
<gene>
    <name evidence="1" type="ORF">METZ01_LOCUS511896</name>
</gene>
<organism evidence="1">
    <name type="scientific">marine metagenome</name>
    <dbReference type="NCBI Taxonomy" id="408172"/>
    <lineage>
        <taxon>unclassified sequences</taxon>
        <taxon>metagenomes</taxon>
        <taxon>ecological metagenomes</taxon>
    </lineage>
</organism>
<reference evidence="1" key="1">
    <citation type="submission" date="2018-05" db="EMBL/GenBank/DDBJ databases">
        <authorList>
            <person name="Lanie J.A."/>
            <person name="Ng W.-L."/>
            <person name="Kazmierczak K.M."/>
            <person name="Andrzejewski T.M."/>
            <person name="Davidsen T.M."/>
            <person name="Wayne K.J."/>
            <person name="Tettelin H."/>
            <person name="Glass J.I."/>
            <person name="Rusch D."/>
            <person name="Podicherti R."/>
            <person name="Tsui H.-C.T."/>
            <person name="Winkler M.E."/>
        </authorList>
    </citation>
    <scope>NUCLEOTIDE SEQUENCE</scope>
</reference>
<dbReference type="EMBL" id="UINC01227940">
    <property type="protein sequence ID" value="SVE59042.1"/>
    <property type="molecule type" value="Genomic_DNA"/>
</dbReference>
<protein>
    <recommendedName>
        <fullName evidence="2">Thiaminase-2/PQQC domain-containing protein</fullName>
    </recommendedName>
</protein>
<dbReference type="SUPFAM" id="SSF48613">
    <property type="entry name" value="Heme oxygenase-like"/>
    <property type="match status" value="1"/>
</dbReference>